<feature type="region of interest" description="Disordered" evidence="1">
    <location>
        <begin position="155"/>
        <end position="182"/>
    </location>
</feature>
<feature type="compositionally biased region" description="Low complexity" evidence="1">
    <location>
        <begin position="89"/>
        <end position="103"/>
    </location>
</feature>
<keyword evidence="3" id="KW-1185">Reference proteome</keyword>
<organism evidence="2 3">
    <name type="scientific">Lophiostoma macrostomum CBS 122681</name>
    <dbReference type="NCBI Taxonomy" id="1314788"/>
    <lineage>
        <taxon>Eukaryota</taxon>
        <taxon>Fungi</taxon>
        <taxon>Dikarya</taxon>
        <taxon>Ascomycota</taxon>
        <taxon>Pezizomycotina</taxon>
        <taxon>Dothideomycetes</taxon>
        <taxon>Pleosporomycetidae</taxon>
        <taxon>Pleosporales</taxon>
        <taxon>Lophiostomataceae</taxon>
        <taxon>Lophiostoma</taxon>
    </lineage>
</organism>
<evidence type="ECO:0000313" key="3">
    <source>
        <dbReference type="Proteomes" id="UP000799324"/>
    </source>
</evidence>
<feature type="region of interest" description="Disordered" evidence="1">
    <location>
        <begin position="468"/>
        <end position="501"/>
    </location>
</feature>
<evidence type="ECO:0000256" key="1">
    <source>
        <dbReference type="SAM" id="MobiDB-lite"/>
    </source>
</evidence>
<sequence>MNASDLIYELSNWDDPGQPAQSSVSPADTSGSMAQCPTATLPIEEAPESEASTIIQDSDEHTFNTPMEGTDQVIKPKVKFFMNHLGSVPAAGASSSRRSAGPRTLPQRKFANILQQVQPGTNWSAVGHGDTSSRPPQTAGVERAFAPRREGVAPLAPSIAQPAPQKKQACRKNRTPLEGWTKNPQLMGLAAASTRLPRDNLLRLPAAQKWERHTKFGPGKIVPVVKRKGPDSIPVHTPAGWQEPADYLNGLDSRRKEGAAIQSLRAKQKAVRVSGSELRLQGAPSEGVEVESANSFAGLPRGKDPPSPDLSIEVASRVPQASRFGRTRRKPQRHSQIPLTIYTNIQRQFDLEEAPQSATDTRSMQKPVLRLATPSGLPTAVNVSHDLPPHLTLERPDHCRSAEVSSNTNNEAEHVIEDIVPEMVDLTVSVAEHGDFAHSGDNPEDAGMRIVVGPMGTRWKIPAAIALSPHSPPRSPTWSVITVDDPLEQETSPQSGAQERG</sequence>
<feature type="compositionally biased region" description="Polar residues" evidence="1">
    <location>
        <begin position="19"/>
        <end position="38"/>
    </location>
</feature>
<dbReference type="EMBL" id="MU004296">
    <property type="protein sequence ID" value="KAF2661006.1"/>
    <property type="molecule type" value="Genomic_DNA"/>
</dbReference>
<feature type="compositionally biased region" description="Polar residues" evidence="1">
    <location>
        <begin position="489"/>
        <end position="501"/>
    </location>
</feature>
<protein>
    <submittedName>
        <fullName evidence="2">Uncharacterized protein</fullName>
    </submittedName>
</protein>
<proteinExistence type="predicted"/>
<dbReference type="Proteomes" id="UP000799324">
    <property type="component" value="Unassembled WGS sequence"/>
</dbReference>
<name>A0A6A6TNF9_9PLEO</name>
<accession>A0A6A6TNF9</accession>
<evidence type="ECO:0000313" key="2">
    <source>
        <dbReference type="EMBL" id="KAF2661006.1"/>
    </source>
</evidence>
<gene>
    <name evidence="2" type="ORF">K491DRAFT_711259</name>
</gene>
<dbReference type="AlphaFoldDB" id="A0A6A6TNF9"/>
<feature type="region of interest" description="Disordered" evidence="1">
    <location>
        <begin position="88"/>
        <end position="107"/>
    </location>
</feature>
<feature type="region of interest" description="Disordered" evidence="1">
    <location>
        <begin position="277"/>
        <end position="311"/>
    </location>
</feature>
<feature type="region of interest" description="Disordered" evidence="1">
    <location>
        <begin position="1"/>
        <end position="68"/>
    </location>
</feature>
<reference evidence="2" key="1">
    <citation type="journal article" date="2020" name="Stud. Mycol.">
        <title>101 Dothideomycetes genomes: a test case for predicting lifestyles and emergence of pathogens.</title>
        <authorList>
            <person name="Haridas S."/>
            <person name="Albert R."/>
            <person name="Binder M."/>
            <person name="Bloem J."/>
            <person name="Labutti K."/>
            <person name="Salamov A."/>
            <person name="Andreopoulos B."/>
            <person name="Baker S."/>
            <person name="Barry K."/>
            <person name="Bills G."/>
            <person name="Bluhm B."/>
            <person name="Cannon C."/>
            <person name="Castanera R."/>
            <person name="Culley D."/>
            <person name="Daum C."/>
            <person name="Ezra D."/>
            <person name="Gonzalez J."/>
            <person name="Henrissat B."/>
            <person name="Kuo A."/>
            <person name="Liang C."/>
            <person name="Lipzen A."/>
            <person name="Lutzoni F."/>
            <person name="Magnuson J."/>
            <person name="Mondo S."/>
            <person name="Nolan M."/>
            <person name="Ohm R."/>
            <person name="Pangilinan J."/>
            <person name="Park H.-J."/>
            <person name="Ramirez L."/>
            <person name="Alfaro M."/>
            <person name="Sun H."/>
            <person name="Tritt A."/>
            <person name="Yoshinaga Y."/>
            <person name="Zwiers L.-H."/>
            <person name="Turgeon B."/>
            <person name="Goodwin S."/>
            <person name="Spatafora J."/>
            <person name="Crous P."/>
            <person name="Grigoriev I."/>
        </authorList>
    </citation>
    <scope>NUCLEOTIDE SEQUENCE</scope>
    <source>
        <strain evidence="2">CBS 122681</strain>
    </source>
</reference>